<dbReference type="AlphaFoldDB" id="A0A1I7Z3T8"/>
<evidence type="ECO:0000313" key="2">
    <source>
        <dbReference type="WBParaSite" id="L893_g22331.t1"/>
    </source>
</evidence>
<accession>A0A1I7Z3T8</accession>
<dbReference type="WBParaSite" id="L893_g22331.t1">
    <property type="protein sequence ID" value="L893_g22331.t1"/>
    <property type="gene ID" value="L893_g22331"/>
</dbReference>
<name>A0A1I7Z3T8_9BILA</name>
<dbReference type="Proteomes" id="UP000095287">
    <property type="component" value="Unplaced"/>
</dbReference>
<keyword evidence="1" id="KW-1185">Reference proteome</keyword>
<evidence type="ECO:0000313" key="1">
    <source>
        <dbReference type="Proteomes" id="UP000095287"/>
    </source>
</evidence>
<sequence length="75" mass="8502">MECFDKGLKKGFRVTHHRIVWARNPQRQGVLGEILKGTTPNRKSRFNSIDVKGCDYAVGQGNTLPRRAFGRTPMT</sequence>
<proteinExistence type="predicted"/>
<protein>
    <submittedName>
        <fullName evidence="2">60S ribosomal protein L35a</fullName>
    </submittedName>
</protein>
<reference evidence="2" key="1">
    <citation type="submission" date="2016-11" db="UniProtKB">
        <authorList>
            <consortium name="WormBaseParasite"/>
        </authorList>
    </citation>
    <scope>IDENTIFICATION</scope>
</reference>
<organism evidence="1 2">
    <name type="scientific">Steinernema glaseri</name>
    <dbReference type="NCBI Taxonomy" id="37863"/>
    <lineage>
        <taxon>Eukaryota</taxon>
        <taxon>Metazoa</taxon>
        <taxon>Ecdysozoa</taxon>
        <taxon>Nematoda</taxon>
        <taxon>Chromadorea</taxon>
        <taxon>Rhabditida</taxon>
        <taxon>Tylenchina</taxon>
        <taxon>Panagrolaimomorpha</taxon>
        <taxon>Strongyloidoidea</taxon>
        <taxon>Steinernematidae</taxon>
        <taxon>Steinernema</taxon>
    </lineage>
</organism>